<keyword evidence="2" id="KW-0732">Signal</keyword>
<dbReference type="PROSITE" id="PS51257">
    <property type="entry name" value="PROKAR_LIPOPROTEIN"/>
    <property type="match status" value="1"/>
</dbReference>
<evidence type="ECO:0000313" key="4">
    <source>
        <dbReference type="Proteomes" id="UP000490800"/>
    </source>
</evidence>
<reference evidence="3 4" key="1">
    <citation type="journal article" date="2019" name="Microorganisms">
        <title>Paenibacillus lutrae sp. nov., A Chitinolytic Species Isolated from A River Otter in Castril Natural Park, Granada, Spain.</title>
        <authorList>
            <person name="Rodriguez M."/>
            <person name="Reina J.C."/>
            <person name="Bejar V."/>
            <person name="Llamas I."/>
        </authorList>
    </citation>
    <scope>NUCLEOTIDE SEQUENCE [LARGE SCALE GENOMIC DNA]</scope>
    <source>
        <strain evidence="3 4">N10</strain>
    </source>
</reference>
<feature type="region of interest" description="Disordered" evidence="1">
    <location>
        <begin position="33"/>
        <end position="62"/>
    </location>
</feature>
<dbReference type="AlphaFoldDB" id="A0A7X3FMF1"/>
<name>A0A7X3FMF1_9BACL</name>
<dbReference type="OrthoDB" id="9772095at2"/>
<sequence length="383" mass="41402">MSRQQRNHGLKIVAAAMIGSLLAVTAAGCGDSKEAGAPSSAPAATTAPSASPDAKAKASGEITQEPAGIKFQVEMKELKTFLDMRKEGPVVPALLQEYVPQGIGYVKDKNWILVSHYRKEGKSSLLTVIDAASGKMVKALELYENETKPYVGHAGGVTVSEKHVWISSDSTLFYVPIEEIAAAADKGKLTFTGSVATDTRSSFATYADGMIWSGEFSYVKDYPTEPSHHMNNRDEKLHKAWVTGFKLDPATDLLPAAKTASAKGPVTPDAILSIPDTIQGMEFSKDGILLSQSYGRNNASTLLHYANSMKTEQPHKTVTIGADKVPLWFLDSKNEKGKLEAPPMSEGLVTVKDELYVLFESGANLYRSSSTYPVDKIQIVKWP</sequence>
<dbReference type="RefSeq" id="WP_157338785.1">
    <property type="nucleotide sequence ID" value="NZ_RHLK01000024.1"/>
</dbReference>
<evidence type="ECO:0000313" key="3">
    <source>
        <dbReference type="EMBL" id="MVP02426.1"/>
    </source>
</evidence>
<proteinExistence type="predicted"/>
<evidence type="ECO:0000256" key="2">
    <source>
        <dbReference type="SAM" id="SignalP"/>
    </source>
</evidence>
<feature type="chain" id="PRO_5039373152" description="Lipoprotein" evidence="2">
    <location>
        <begin position="27"/>
        <end position="383"/>
    </location>
</feature>
<keyword evidence="4" id="KW-1185">Reference proteome</keyword>
<comment type="caution">
    <text evidence="3">The sequence shown here is derived from an EMBL/GenBank/DDBJ whole genome shotgun (WGS) entry which is preliminary data.</text>
</comment>
<feature type="compositionally biased region" description="Low complexity" evidence="1">
    <location>
        <begin position="35"/>
        <end position="60"/>
    </location>
</feature>
<accession>A0A7X3FMF1</accession>
<feature type="signal peptide" evidence="2">
    <location>
        <begin position="1"/>
        <end position="26"/>
    </location>
</feature>
<evidence type="ECO:0008006" key="5">
    <source>
        <dbReference type="Google" id="ProtNLM"/>
    </source>
</evidence>
<dbReference type="EMBL" id="RHLK01000024">
    <property type="protein sequence ID" value="MVP02426.1"/>
    <property type="molecule type" value="Genomic_DNA"/>
</dbReference>
<protein>
    <recommendedName>
        <fullName evidence="5">Lipoprotein</fullName>
    </recommendedName>
</protein>
<evidence type="ECO:0000256" key="1">
    <source>
        <dbReference type="SAM" id="MobiDB-lite"/>
    </source>
</evidence>
<dbReference type="InterPro" id="IPR011044">
    <property type="entry name" value="Quino_amine_DH_bsu"/>
</dbReference>
<gene>
    <name evidence="3" type="ORF">EDM21_23365</name>
</gene>
<organism evidence="3 4">
    <name type="scientific">Paenibacillus lutrae</name>
    <dbReference type="NCBI Taxonomy" id="2078573"/>
    <lineage>
        <taxon>Bacteria</taxon>
        <taxon>Bacillati</taxon>
        <taxon>Bacillota</taxon>
        <taxon>Bacilli</taxon>
        <taxon>Bacillales</taxon>
        <taxon>Paenibacillaceae</taxon>
        <taxon>Paenibacillus</taxon>
    </lineage>
</organism>
<dbReference type="Proteomes" id="UP000490800">
    <property type="component" value="Unassembled WGS sequence"/>
</dbReference>
<dbReference type="SUPFAM" id="SSF50969">
    <property type="entry name" value="YVTN repeat-like/Quinoprotein amine dehydrogenase"/>
    <property type="match status" value="1"/>
</dbReference>